<feature type="transmembrane region" description="Helical" evidence="8">
    <location>
        <begin position="95"/>
        <end position="114"/>
    </location>
</feature>
<evidence type="ECO:0000256" key="8">
    <source>
        <dbReference type="SAM" id="Phobius"/>
    </source>
</evidence>
<feature type="transmembrane region" description="Helical" evidence="8">
    <location>
        <begin position="229"/>
        <end position="251"/>
    </location>
</feature>
<comment type="similarity">
    <text evidence="2">Belongs to the auxin efflux carrier (TC 2.A.69) family.</text>
</comment>
<dbReference type="GO" id="GO:0005886">
    <property type="term" value="C:plasma membrane"/>
    <property type="evidence" value="ECO:0007669"/>
    <property type="project" value="UniProtKB-SubCell"/>
</dbReference>
<accession>A0A1H2TII7</accession>
<evidence type="ECO:0000256" key="3">
    <source>
        <dbReference type="ARBA" id="ARBA00022448"/>
    </source>
</evidence>
<comment type="subcellular location">
    <subcellularLocation>
        <location evidence="1">Cell membrane</location>
        <topology evidence="1">Multi-pass membrane protein</topology>
    </subcellularLocation>
</comment>
<dbReference type="OrthoDB" id="9810457at2"/>
<feature type="transmembrane region" description="Helical" evidence="8">
    <location>
        <begin position="286"/>
        <end position="308"/>
    </location>
</feature>
<dbReference type="InterPro" id="IPR038770">
    <property type="entry name" value="Na+/solute_symporter_sf"/>
</dbReference>
<keyword evidence="7 8" id="KW-0472">Membrane</keyword>
<dbReference type="PANTHER" id="PTHR36838:SF3">
    <property type="entry name" value="TRANSPORTER AUXIN EFFLUX CARRIER EC FAMILY"/>
    <property type="match status" value="1"/>
</dbReference>
<dbReference type="PANTHER" id="PTHR36838">
    <property type="entry name" value="AUXIN EFFLUX CARRIER FAMILY PROTEIN"/>
    <property type="match status" value="1"/>
</dbReference>
<sequence>MTEILIIVLPVFVIVGLGYASVKAGLVQDSAVDVLLRFCTGIAMPLLLFSGVVRLDLAANFDLRLMLSFYLGALISFGVGYLGARLIFKRRPGEAVAIGFCALFSNSLLLGVPVTERAYGVAALDSNYAILSIHAPFCYLVGIVAMEMARADGRSGLETAKAAARMMFRNALTIGLAIGMAWNLLGIPIPDPVFEGVQMLGRGGLPVALFALGGAMTRYKVRDGIGETLMASALALILHPLITWAMSDLVFELPENFLRSAIVTASMPPGINAYLFATMYARASGVAASTVLVATTLSIFTASGWLTLLHQIAP</sequence>
<dbReference type="RefSeq" id="WP_092680276.1">
    <property type="nucleotide sequence ID" value="NZ_FNMZ01000001.1"/>
</dbReference>
<evidence type="ECO:0000256" key="6">
    <source>
        <dbReference type="ARBA" id="ARBA00022989"/>
    </source>
</evidence>
<feature type="transmembrane region" description="Helical" evidence="8">
    <location>
        <begin position="6"/>
        <end position="22"/>
    </location>
</feature>
<feature type="transmembrane region" description="Helical" evidence="8">
    <location>
        <begin position="126"/>
        <end position="146"/>
    </location>
</feature>
<evidence type="ECO:0000313" key="9">
    <source>
        <dbReference type="EMBL" id="SDW43731.1"/>
    </source>
</evidence>
<feature type="transmembrane region" description="Helical" evidence="8">
    <location>
        <begin position="257"/>
        <end position="277"/>
    </location>
</feature>
<keyword evidence="3" id="KW-0813">Transport</keyword>
<dbReference type="GO" id="GO:0055085">
    <property type="term" value="P:transmembrane transport"/>
    <property type="evidence" value="ECO:0007669"/>
    <property type="project" value="InterPro"/>
</dbReference>
<dbReference type="Gene3D" id="1.20.1530.20">
    <property type="match status" value="1"/>
</dbReference>
<dbReference type="AlphaFoldDB" id="A0A1H2TII7"/>
<feature type="transmembrane region" description="Helical" evidence="8">
    <location>
        <begin position="167"/>
        <end position="187"/>
    </location>
</feature>
<feature type="transmembrane region" description="Helical" evidence="8">
    <location>
        <begin position="67"/>
        <end position="88"/>
    </location>
</feature>
<keyword evidence="10" id="KW-1185">Reference proteome</keyword>
<keyword evidence="5 8" id="KW-0812">Transmembrane</keyword>
<evidence type="ECO:0000256" key="5">
    <source>
        <dbReference type="ARBA" id="ARBA00022692"/>
    </source>
</evidence>
<evidence type="ECO:0000313" key="10">
    <source>
        <dbReference type="Proteomes" id="UP000199118"/>
    </source>
</evidence>
<dbReference type="Pfam" id="PF03547">
    <property type="entry name" value="Mem_trans"/>
    <property type="match status" value="1"/>
</dbReference>
<keyword evidence="6 8" id="KW-1133">Transmembrane helix</keyword>
<feature type="transmembrane region" description="Helical" evidence="8">
    <location>
        <begin position="199"/>
        <end position="217"/>
    </location>
</feature>
<reference evidence="9 10" key="1">
    <citation type="submission" date="2016-10" db="EMBL/GenBank/DDBJ databases">
        <authorList>
            <person name="de Groot N.N."/>
        </authorList>
    </citation>
    <scope>NUCLEOTIDE SEQUENCE [LARGE SCALE GENOMIC DNA]</scope>
    <source>
        <strain evidence="9 10">DSM 17890</strain>
    </source>
</reference>
<name>A0A1H2TII7_9RHOB</name>
<organism evidence="9 10">
    <name type="scientific">Albimonas donghaensis</name>
    <dbReference type="NCBI Taxonomy" id="356660"/>
    <lineage>
        <taxon>Bacteria</taxon>
        <taxon>Pseudomonadati</taxon>
        <taxon>Pseudomonadota</taxon>
        <taxon>Alphaproteobacteria</taxon>
        <taxon>Rhodobacterales</taxon>
        <taxon>Paracoccaceae</taxon>
        <taxon>Albimonas</taxon>
    </lineage>
</organism>
<dbReference type="Proteomes" id="UP000199118">
    <property type="component" value="Unassembled WGS sequence"/>
</dbReference>
<dbReference type="EMBL" id="FNMZ01000001">
    <property type="protein sequence ID" value="SDW43731.1"/>
    <property type="molecule type" value="Genomic_DNA"/>
</dbReference>
<dbReference type="InterPro" id="IPR004776">
    <property type="entry name" value="Mem_transp_PIN-like"/>
</dbReference>
<dbReference type="STRING" id="356660.SAMN05444336_1011009"/>
<proteinExistence type="inferred from homology"/>
<keyword evidence="4" id="KW-1003">Cell membrane</keyword>
<evidence type="ECO:0000256" key="1">
    <source>
        <dbReference type="ARBA" id="ARBA00004651"/>
    </source>
</evidence>
<evidence type="ECO:0000256" key="2">
    <source>
        <dbReference type="ARBA" id="ARBA00010145"/>
    </source>
</evidence>
<protein>
    <recommendedName>
        <fullName evidence="11">Malonate transporter</fullName>
    </recommendedName>
</protein>
<gene>
    <name evidence="9" type="ORF">SAMN05444336_1011009</name>
</gene>
<feature type="transmembrane region" description="Helical" evidence="8">
    <location>
        <begin position="34"/>
        <end position="55"/>
    </location>
</feature>
<evidence type="ECO:0008006" key="11">
    <source>
        <dbReference type="Google" id="ProtNLM"/>
    </source>
</evidence>
<evidence type="ECO:0000256" key="4">
    <source>
        <dbReference type="ARBA" id="ARBA00022475"/>
    </source>
</evidence>
<evidence type="ECO:0000256" key="7">
    <source>
        <dbReference type="ARBA" id="ARBA00023136"/>
    </source>
</evidence>